<name>A0A0F9LUR6_9ZZZZ</name>
<dbReference type="InterPro" id="IPR011604">
    <property type="entry name" value="PDDEXK-like_dom_sf"/>
</dbReference>
<accession>A0A0F9LUR6</accession>
<evidence type="ECO:0000256" key="1">
    <source>
        <dbReference type="SAM" id="MobiDB-lite"/>
    </source>
</evidence>
<protein>
    <recommendedName>
        <fullName evidence="2">Putative exodeoxyribonuclease 8 PDDEXK-like domain-containing protein</fullName>
    </recommendedName>
</protein>
<evidence type="ECO:0000313" key="3">
    <source>
        <dbReference type="EMBL" id="KKM68110.1"/>
    </source>
</evidence>
<feature type="region of interest" description="Disordered" evidence="1">
    <location>
        <begin position="1"/>
        <end position="21"/>
    </location>
</feature>
<gene>
    <name evidence="3" type="ORF">LCGC14_1464240</name>
</gene>
<dbReference type="EMBL" id="LAZR01010226">
    <property type="protein sequence ID" value="KKM68110.1"/>
    <property type="molecule type" value="Genomic_DNA"/>
</dbReference>
<reference evidence="3" key="1">
    <citation type="journal article" date="2015" name="Nature">
        <title>Complex archaea that bridge the gap between prokaryotes and eukaryotes.</title>
        <authorList>
            <person name="Spang A."/>
            <person name="Saw J.H."/>
            <person name="Jorgensen S.L."/>
            <person name="Zaremba-Niedzwiedzka K."/>
            <person name="Martijn J."/>
            <person name="Lind A.E."/>
            <person name="van Eijk R."/>
            <person name="Schleper C."/>
            <person name="Guy L."/>
            <person name="Ettema T.J."/>
        </authorList>
    </citation>
    <scope>NUCLEOTIDE SEQUENCE</scope>
</reference>
<dbReference type="Gene3D" id="3.90.320.10">
    <property type="match status" value="1"/>
</dbReference>
<evidence type="ECO:0000259" key="2">
    <source>
        <dbReference type="Pfam" id="PF12684"/>
    </source>
</evidence>
<feature type="domain" description="Putative exodeoxyribonuclease 8 PDDEXK-like" evidence="2">
    <location>
        <begin position="46"/>
        <end position="285"/>
    </location>
</feature>
<proteinExistence type="predicted"/>
<sequence>MTRTTQSVDAPAQAANPGAENSGAARCGIFYNIPFTSYVEIPAMNHSALRSMAKSPLHFKWDQDHPRPSTRSMEFGTLGHEGILDPLGIAKKYAVVPEAELIAQLSKEYKAPKATKAYKELLAKFQAANVTRTIVEQDDYDRMVGMAEAVQADARTQAYLTGHGKVEVTILWKDCDTGLILKGRLDKWRSIGLIIDLKTTRDASRAERSIWKYGYHIQAAMYVDGVYELTGEHHEFVLIFVESEPPYGIRAAKLHESAIELGRETYKRLLHQYAQCQATNEWPGYDHPIFWRLPEWAAHEHKPPATRKLPDVQLTAKGVPIP</sequence>
<dbReference type="InterPro" id="IPR024432">
    <property type="entry name" value="Put_RecE_PDDEXK-like_dom"/>
</dbReference>
<dbReference type="Pfam" id="PF12684">
    <property type="entry name" value="DUF3799"/>
    <property type="match status" value="1"/>
</dbReference>
<comment type="caution">
    <text evidence="3">The sequence shown here is derived from an EMBL/GenBank/DDBJ whole genome shotgun (WGS) entry which is preliminary data.</text>
</comment>
<organism evidence="3">
    <name type="scientific">marine sediment metagenome</name>
    <dbReference type="NCBI Taxonomy" id="412755"/>
    <lineage>
        <taxon>unclassified sequences</taxon>
        <taxon>metagenomes</taxon>
        <taxon>ecological metagenomes</taxon>
    </lineage>
</organism>
<dbReference type="AlphaFoldDB" id="A0A0F9LUR6"/>